<organism>
    <name type="scientific">Serpula lacrymans var. lacrymans (strain S7.9)</name>
    <name type="common">Dry rot fungus</name>
    <dbReference type="NCBI Taxonomy" id="578457"/>
    <lineage>
        <taxon>Eukaryota</taxon>
        <taxon>Fungi</taxon>
        <taxon>Dikarya</taxon>
        <taxon>Basidiomycota</taxon>
        <taxon>Agaricomycotina</taxon>
        <taxon>Agaricomycetes</taxon>
        <taxon>Agaricomycetidae</taxon>
        <taxon>Boletales</taxon>
        <taxon>Coniophorineae</taxon>
        <taxon>Serpulaceae</taxon>
        <taxon>Serpula</taxon>
    </lineage>
</organism>
<dbReference type="GeneID" id="18819395"/>
<feature type="region of interest" description="Disordered" evidence="1">
    <location>
        <begin position="90"/>
        <end position="110"/>
    </location>
</feature>
<proteinExistence type="predicted"/>
<sequence>EHVCHIKWLHLSSSHESPYHSSSTTSYQYHARIYTDIRLRCCLTLCLCNSWQETPVPPVSREHESKHVSNRGRADLSLFVPQCLDAGPEGKNCSGDGHPPEHPASGSNVT</sequence>
<feature type="non-terminal residue" evidence="2">
    <location>
        <position position="1"/>
    </location>
</feature>
<evidence type="ECO:0000313" key="2">
    <source>
        <dbReference type="EMBL" id="EGO24674.1"/>
    </source>
</evidence>
<reference evidence="2" key="1">
    <citation type="submission" date="2011-04" db="EMBL/GenBank/DDBJ databases">
        <title>Evolution of plant cell wall degrading machinery underlies the functional diversity of forest fungi.</title>
        <authorList>
            <consortium name="US DOE Joint Genome Institute (JGI-PGF)"/>
            <person name="Eastwood D.C."/>
            <person name="Floudas D."/>
            <person name="Binder M."/>
            <person name="Majcherczyk A."/>
            <person name="Schneider P."/>
            <person name="Aerts A."/>
            <person name="Asiegbu F.O."/>
            <person name="Baker S.E."/>
            <person name="Barry K."/>
            <person name="Bendiksby M."/>
            <person name="Blumentritt M."/>
            <person name="Coutinho P.M."/>
            <person name="Cullen D."/>
            <person name="Cullen D."/>
            <person name="Gathman A."/>
            <person name="Goodell B."/>
            <person name="Henrissat B."/>
            <person name="Ihrmark K."/>
            <person name="Kauserud H."/>
            <person name="Kohler A."/>
            <person name="LaButti K."/>
            <person name="Lapidus A."/>
            <person name="Lavin J.L."/>
            <person name="Lee Y.-H."/>
            <person name="Lindquist E."/>
            <person name="Lilly W."/>
            <person name="Lucas S."/>
            <person name="Morin E."/>
            <person name="Murat C."/>
            <person name="Oguiza J.A."/>
            <person name="Park J."/>
            <person name="Pisabarro A.G."/>
            <person name="Riley R."/>
            <person name="Rosling A."/>
            <person name="Salamov A."/>
            <person name="Schmidt O."/>
            <person name="Schmutz J."/>
            <person name="Skrede I."/>
            <person name="Stenlid J."/>
            <person name="Wiebenga A."/>
            <person name="Xie X."/>
            <person name="Kues U."/>
            <person name="Hibbett D.S."/>
            <person name="Hoffmeister D."/>
            <person name="Hogberg N."/>
            <person name="Martin F."/>
            <person name="Grigoriev I.V."/>
            <person name="Watkinson S.C."/>
        </authorList>
    </citation>
    <scope>NUCLEOTIDE SEQUENCE</scope>
    <source>
        <strain evidence="2">S7.9</strain>
    </source>
</reference>
<dbReference type="RefSeq" id="XP_007318693.1">
    <property type="nucleotide sequence ID" value="XM_007318631.1"/>
</dbReference>
<name>F8NXK2_SERL9</name>
<dbReference type="EMBL" id="GL945434">
    <property type="protein sequence ID" value="EGO24674.1"/>
    <property type="molecule type" value="Genomic_DNA"/>
</dbReference>
<accession>F8NXK2</accession>
<evidence type="ECO:0000256" key="1">
    <source>
        <dbReference type="SAM" id="MobiDB-lite"/>
    </source>
</evidence>
<dbReference type="AlphaFoldDB" id="F8NXK2"/>
<gene>
    <name evidence="2" type="ORF">SERLADRAFT_468338</name>
</gene>
<dbReference type="KEGG" id="sla:SERLADRAFT_468338"/>
<protein>
    <submittedName>
        <fullName evidence="2">Uncharacterized protein</fullName>
    </submittedName>
</protein>
<dbReference type="Proteomes" id="UP000008064">
    <property type="component" value="Unassembled WGS sequence"/>
</dbReference>
<dbReference type="HOGENOM" id="CLU_2177163_0_0_1"/>